<name>A0ACC3S7Y4_9PEZI</name>
<evidence type="ECO:0000313" key="2">
    <source>
        <dbReference type="Proteomes" id="UP001320706"/>
    </source>
</evidence>
<reference evidence="1" key="1">
    <citation type="submission" date="2024-02" db="EMBL/GenBank/DDBJ databases">
        <title>Metagenome Assembled Genome of Zalaria obscura JY119.</title>
        <authorList>
            <person name="Vighnesh L."/>
            <person name="Jagadeeshwari U."/>
            <person name="Venkata Ramana C."/>
            <person name="Sasikala C."/>
        </authorList>
    </citation>
    <scope>NUCLEOTIDE SEQUENCE</scope>
    <source>
        <strain evidence="1">JY119</strain>
    </source>
</reference>
<evidence type="ECO:0000313" key="1">
    <source>
        <dbReference type="EMBL" id="KAK8200941.1"/>
    </source>
</evidence>
<sequence length="552" mass="61462">MATAHTNNTIITPQIPSLRRSITILGLEGNDAASTAQPIPQAAGAPSNDPPARPQLRDRRTSSYYNPFSTKCAPSTDSPPSYGIIAHKSRFAPSRRHWDNGNEVLPKYTCTVEKEGIMSMRVEALSPFQPLAHQEWRDVYVVLRGTALYIHKVKTMHLGKLHVASAGRLLRRFTLQHAEVGLASDISYCKMEPTTRLAHLIPNVARKRAFDKDPDLFRLVRQCSMRIRAETDQFLLADPSEQEIFDWVNKICAGIDIAFDLDERSIPRQCTMPRRRRRSQRAPNPSDLSDRRLIEEQEQILRDLYPALASSSNAHINTENQQHASNELGRTTTNDQENEEIDLSALTADITSHSTHLTATTTNTRPNYSRQTTVSTIASANLVPVDSALGAPTTGMADTKWTPVHPRTAAQQARYIARCMPVLPYDAPRASSIMYCAGRRMRLNLATETMQNWELAPPSYDSHGFEERRVRLSVETVQEENGGVDADAPRGDEIERSPALTLDLGLEKMRSRGESTKGVTASRTAQTQMQMPVAAKGPQTPDTEAPVMVFGF</sequence>
<comment type="caution">
    <text evidence="1">The sequence shown here is derived from an EMBL/GenBank/DDBJ whole genome shotgun (WGS) entry which is preliminary data.</text>
</comment>
<dbReference type="Proteomes" id="UP001320706">
    <property type="component" value="Unassembled WGS sequence"/>
</dbReference>
<proteinExistence type="predicted"/>
<accession>A0ACC3S7Y4</accession>
<organism evidence="1 2">
    <name type="scientific">Zalaria obscura</name>
    <dbReference type="NCBI Taxonomy" id="2024903"/>
    <lineage>
        <taxon>Eukaryota</taxon>
        <taxon>Fungi</taxon>
        <taxon>Dikarya</taxon>
        <taxon>Ascomycota</taxon>
        <taxon>Pezizomycotina</taxon>
        <taxon>Dothideomycetes</taxon>
        <taxon>Dothideomycetidae</taxon>
        <taxon>Dothideales</taxon>
        <taxon>Zalariaceae</taxon>
        <taxon>Zalaria</taxon>
    </lineage>
</organism>
<protein>
    <submittedName>
        <fullName evidence="1">Uncharacterized protein</fullName>
    </submittedName>
</protein>
<gene>
    <name evidence="1" type="ORF">M8818_006260</name>
</gene>
<dbReference type="EMBL" id="JAMKPW020000038">
    <property type="protein sequence ID" value="KAK8200941.1"/>
    <property type="molecule type" value="Genomic_DNA"/>
</dbReference>
<keyword evidence="2" id="KW-1185">Reference proteome</keyword>